<dbReference type="AlphaFoldDB" id="A0A644XXH1"/>
<dbReference type="PROSITE" id="PS51257">
    <property type="entry name" value="PROKAR_LIPOPROTEIN"/>
    <property type="match status" value="1"/>
</dbReference>
<accession>A0A644XXH1</accession>
<reference evidence="1" key="1">
    <citation type="submission" date="2019-08" db="EMBL/GenBank/DDBJ databases">
        <authorList>
            <person name="Kucharzyk K."/>
            <person name="Murdoch R.W."/>
            <person name="Higgins S."/>
            <person name="Loffler F."/>
        </authorList>
    </citation>
    <scope>NUCLEOTIDE SEQUENCE</scope>
</reference>
<proteinExistence type="predicted"/>
<sequence>MAVSRAASATASVTAMALLACGMALASSSSAAVLTADQLHKMFADSRPMAWTLNQGVSFGCYENQPESCEATVGKLTVAQPSGAITFRGKRVPERAQSPLAALAGLPKPNYAQPLVYTAAQTAGVQAVCMTYTYDSFNGGAGPLDVLVMVLSDRRRAVAYRFDGIYSNCENWRSDGKGQFLYGGMEVQPDPQADKVDVEKNRKALFWNLCTLKGCARAEDRREVYWSDSWNTAPGEPAFRYDKAR</sequence>
<organism evidence="1">
    <name type="scientific">bioreactor metagenome</name>
    <dbReference type="NCBI Taxonomy" id="1076179"/>
    <lineage>
        <taxon>unclassified sequences</taxon>
        <taxon>metagenomes</taxon>
        <taxon>ecological metagenomes</taxon>
    </lineage>
</organism>
<gene>
    <name evidence="1" type="ORF">SDC9_67348</name>
</gene>
<dbReference type="EMBL" id="VSSQ01003481">
    <property type="protein sequence ID" value="MPM20910.1"/>
    <property type="molecule type" value="Genomic_DNA"/>
</dbReference>
<evidence type="ECO:0000313" key="1">
    <source>
        <dbReference type="EMBL" id="MPM20910.1"/>
    </source>
</evidence>
<comment type="caution">
    <text evidence="1">The sequence shown here is derived from an EMBL/GenBank/DDBJ whole genome shotgun (WGS) entry which is preliminary data.</text>
</comment>
<name>A0A644XXH1_9ZZZZ</name>
<protein>
    <submittedName>
        <fullName evidence="1">Uncharacterized protein</fullName>
    </submittedName>
</protein>